<dbReference type="RefSeq" id="WP_317561831.1">
    <property type="nucleotide sequence ID" value="NZ_JAWLIP010000007.1"/>
</dbReference>
<keyword evidence="3" id="KW-1185">Reference proteome</keyword>
<dbReference type="EMBL" id="JAWLIP010000007">
    <property type="protein sequence ID" value="MDV6227611.1"/>
    <property type="molecule type" value="Genomic_DNA"/>
</dbReference>
<name>A0ABU4AMY4_9HYPH</name>
<protein>
    <submittedName>
        <fullName evidence="2">Cytoplasmic protein</fullName>
    </submittedName>
</protein>
<evidence type="ECO:0000256" key="1">
    <source>
        <dbReference type="SAM" id="MobiDB-lite"/>
    </source>
</evidence>
<sequence>MTAMKQERLEFLEEKRKRHELSRQTAALFLIGGIDLAKALQTTGAERAALVQRLKRLIERERLKGVRGHWSYDLNRHIALKQALERLAPETPCPARRKYTHPPAAFSLGGRTRRIPGSA</sequence>
<evidence type="ECO:0000313" key="3">
    <source>
        <dbReference type="Proteomes" id="UP001185659"/>
    </source>
</evidence>
<evidence type="ECO:0000313" key="2">
    <source>
        <dbReference type="EMBL" id="MDV6227611.1"/>
    </source>
</evidence>
<organism evidence="2 3">
    <name type="scientific">Nitratireductor aquimarinus</name>
    <dbReference type="NCBI Taxonomy" id="889300"/>
    <lineage>
        <taxon>Bacteria</taxon>
        <taxon>Pseudomonadati</taxon>
        <taxon>Pseudomonadota</taxon>
        <taxon>Alphaproteobacteria</taxon>
        <taxon>Hyphomicrobiales</taxon>
        <taxon>Phyllobacteriaceae</taxon>
        <taxon>Nitratireductor</taxon>
    </lineage>
</organism>
<reference evidence="2 3" key="1">
    <citation type="submission" date="2023-10" db="EMBL/GenBank/DDBJ databases">
        <authorList>
            <person name="Venkata Ramana C."/>
            <person name="Sasikala C."/>
            <person name="Dhurka M."/>
        </authorList>
    </citation>
    <scope>NUCLEOTIDE SEQUENCE [LARGE SCALE GENOMIC DNA]</scope>
    <source>
        <strain evidence="2 3">KCTC 32151</strain>
    </source>
</reference>
<comment type="caution">
    <text evidence="2">The sequence shown here is derived from an EMBL/GenBank/DDBJ whole genome shotgun (WGS) entry which is preliminary data.</text>
</comment>
<proteinExistence type="predicted"/>
<feature type="region of interest" description="Disordered" evidence="1">
    <location>
        <begin position="91"/>
        <end position="119"/>
    </location>
</feature>
<accession>A0ABU4AMY4</accession>
<dbReference type="Proteomes" id="UP001185659">
    <property type="component" value="Unassembled WGS sequence"/>
</dbReference>
<gene>
    <name evidence="2" type="ORF">R2G56_15025</name>
</gene>